<feature type="compositionally biased region" description="Low complexity" evidence="1">
    <location>
        <begin position="67"/>
        <end position="82"/>
    </location>
</feature>
<feature type="region of interest" description="Disordered" evidence="1">
    <location>
        <begin position="66"/>
        <end position="110"/>
    </location>
</feature>
<gene>
    <name evidence="3" type="ORF">FYJ63_03055</name>
</gene>
<evidence type="ECO:0000313" key="4">
    <source>
        <dbReference type="Proteomes" id="UP000442535"/>
    </source>
</evidence>
<keyword evidence="4" id="KW-1185">Reference proteome</keyword>
<accession>A0A7K0K2D4</accession>
<dbReference type="RefSeq" id="WP_154543663.1">
    <property type="nucleotide sequence ID" value="NZ_VUMY01000004.1"/>
</dbReference>
<name>A0A7K0K2D4_9ACTO</name>
<proteinExistence type="predicted"/>
<dbReference type="AlphaFoldDB" id="A0A7K0K2D4"/>
<feature type="compositionally biased region" description="Basic and acidic residues" evidence="1">
    <location>
        <begin position="84"/>
        <end position="104"/>
    </location>
</feature>
<keyword evidence="2" id="KW-0812">Transmembrane</keyword>
<evidence type="ECO:0000256" key="2">
    <source>
        <dbReference type="SAM" id="Phobius"/>
    </source>
</evidence>
<keyword evidence="2" id="KW-1133">Transmembrane helix</keyword>
<dbReference type="Proteomes" id="UP000442535">
    <property type="component" value="Unassembled WGS sequence"/>
</dbReference>
<reference evidence="3 4" key="1">
    <citation type="submission" date="2019-08" db="EMBL/GenBank/DDBJ databases">
        <title>In-depth cultivation of the pig gut microbiome towards novel bacterial diversity and tailored functional studies.</title>
        <authorList>
            <person name="Wylensek D."/>
            <person name="Hitch T.C.A."/>
            <person name="Clavel T."/>
        </authorList>
    </citation>
    <scope>NUCLEOTIDE SEQUENCE [LARGE SCALE GENOMIC DNA]</scope>
    <source>
        <strain evidence="3 4">RF-GAM-744-WT-7</strain>
    </source>
</reference>
<feature type="region of interest" description="Disordered" evidence="1">
    <location>
        <begin position="1"/>
        <end position="29"/>
    </location>
</feature>
<keyword evidence="2" id="KW-0472">Membrane</keyword>
<protein>
    <submittedName>
        <fullName evidence="3">Uncharacterized protein</fullName>
    </submittedName>
</protein>
<evidence type="ECO:0000256" key="1">
    <source>
        <dbReference type="SAM" id="MobiDB-lite"/>
    </source>
</evidence>
<feature type="transmembrane region" description="Helical" evidence="2">
    <location>
        <begin position="35"/>
        <end position="59"/>
    </location>
</feature>
<sequence>MIHNSLPPTPTRPVGTSQQPAGQHSPHATAKKPPALLIGIGAPVALVVVLALVLAMFFLDKGHSGKTEAQTEVTPTETTSETDGAEKTPTESATEKEPETEKNPSAEANPLDGKIAAAKAAGKQVFTGTVQIMPLDKMADFQAKFDGQNMGASAQALNPNSETYSNEYGFLFLSPTQSITAGSGDGMGTSTRNCNIISLGYRSSDKFGNTLEDCLSEWQPHNGKTVTVAIAYLQWPSDTSLPIGAPSGEVEVLG</sequence>
<evidence type="ECO:0000313" key="3">
    <source>
        <dbReference type="EMBL" id="MST49230.1"/>
    </source>
</evidence>
<dbReference type="EMBL" id="VUMY01000004">
    <property type="protein sequence ID" value="MST49230.1"/>
    <property type="molecule type" value="Genomic_DNA"/>
</dbReference>
<organism evidence="3 4">
    <name type="scientific">Mobiluncus porci</name>
    <dbReference type="NCBI Taxonomy" id="2652278"/>
    <lineage>
        <taxon>Bacteria</taxon>
        <taxon>Bacillati</taxon>
        <taxon>Actinomycetota</taxon>
        <taxon>Actinomycetes</taxon>
        <taxon>Actinomycetales</taxon>
        <taxon>Actinomycetaceae</taxon>
        <taxon>Mobiluncus</taxon>
    </lineage>
</organism>
<comment type="caution">
    <text evidence="3">The sequence shown here is derived from an EMBL/GenBank/DDBJ whole genome shotgun (WGS) entry which is preliminary data.</text>
</comment>